<dbReference type="RefSeq" id="WP_183538186.1">
    <property type="nucleotide sequence ID" value="NZ_JACHHV010000001.1"/>
</dbReference>
<dbReference type="InterPro" id="IPR010192">
    <property type="entry name" value="MenE"/>
</dbReference>
<sequence>MLEYLKKWAETQPEKFFINDLTFRKVLIEAVNRSNYLVSISDERVALLMNNNEESLLTLLGLLLLSKEVLLLNPALTQREISDQTEGLKINVVIQPKTLFSDFTLKTKISSKLTFETNNQKIAVLMNTSATSGKFKTVPITWGMIEAQCRASAKVFGVNPNDNWLDVLPLFHVSGLSIVMRSLYNGTQLTLTDYAEDVVIDLVKSEKLTMMSLVPTQLKPLVDHLKPYNLRMILLGGETIPLSLVEKAISKGLPVYKTYGMTETFSQSVTFNVIKEPQKIATVGHALPDVTIEIEHPDKQGIGEIWIKSPMLMKGYLGQIPLENGFATGDLGYLDEDNYLYVLNRRRDIIISGGENIYPKEIEDLLYRLPEIFECALVPRDDPKWGQIPILYYVGELNEIDIRNYLSDKLAKFKQPKIFIQLEELPKNPSGKILRKDLN</sequence>
<keyword evidence="3" id="KW-0547">Nucleotide-binding</keyword>
<dbReference type="InterPro" id="IPR025110">
    <property type="entry name" value="AMP-bd_C"/>
</dbReference>
<dbReference type="AlphaFoldDB" id="A0A841C005"/>
<comment type="caution">
    <text evidence="7">The sequence shown here is derived from an EMBL/GenBank/DDBJ whole genome shotgun (WGS) entry which is preliminary data.</text>
</comment>
<accession>A0A841C005</accession>
<dbReference type="EC" id="6.2.1.26" evidence="7"/>
<proteinExistence type="predicted"/>
<evidence type="ECO:0000313" key="7">
    <source>
        <dbReference type="EMBL" id="MBB5887216.1"/>
    </source>
</evidence>
<dbReference type="PANTHER" id="PTHR43201">
    <property type="entry name" value="ACYL-COA SYNTHETASE"/>
    <property type="match status" value="1"/>
</dbReference>
<dbReference type="Proteomes" id="UP000562464">
    <property type="component" value="Unassembled WGS sequence"/>
</dbReference>
<dbReference type="SUPFAM" id="SSF56801">
    <property type="entry name" value="Acetyl-CoA synthetase-like"/>
    <property type="match status" value="1"/>
</dbReference>
<protein>
    <submittedName>
        <fullName evidence="7">O-succinylbenzoic acid--CoA ligase</fullName>
        <ecNumber evidence="7">6.2.1.26</ecNumber>
    </submittedName>
</protein>
<evidence type="ECO:0000256" key="4">
    <source>
        <dbReference type="ARBA" id="ARBA00022840"/>
    </source>
</evidence>
<gene>
    <name evidence="7" type="ORF">HNQ37_000084</name>
</gene>
<keyword evidence="1" id="KW-0474">Menaquinone biosynthesis</keyword>
<dbReference type="GO" id="GO:0031956">
    <property type="term" value="F:medium-chain fatty acid-CoA ligase activity"/>
    <property type="evidence" value="ECO:0007669"/>
    <property type="project" value="TreeGrafter"/>
</dbReference>
<dbReference type="GO" id="GO:0009234">
    <property type="term" value="P:menaquinone biosynthetic process"/>
    <property type="evidence" value="ECO:0007669"/>
    <property type="project" value="UniProtKB-KW"/>
</dbReference>
<organism evidence="7 8">
    <name type="scientific">Lactovum miscens</name>
    <dbReference type="NCBI Taxonomy" id="190387"/>
    <lineage>
        <taxon>Bacteria</taxon>
        <taxon>Bacillati</taxon>
        <taxon>Bacillota</taxon>
        <taxon>Bacilli</taxon>
        <taxon>Lactobacillales</taxon>
        <taxon>Streptococcaceae</taxon>
        <taxon>Lactovum</taxon>
    </lineage>
</organism>
<keyword evidence="2 7" id="KW-0436">Ligase</keyword>
<dbReference type="InterPro" id="IPR045851">
    <property type="entry name" value="AMP-bd_C_sf"/>
</dbReference>
<evidence type="ECO:0000313" key="8">
    <source>
        <dbReference type="Proteomes" id="UP000562464"/>
    </source>
</evidence>
<dbReference type="InterPro" id="IPR000873">
    <property type="entry name" value="AMP-dep_synth/lig_dom"/>
</dbReference>
<keyword evidence="8" id="KW-1185">Reference proteome</keyword>
<dbReference type="Gene3D" id="3.40.50.12780">
    <property type="entry name" value="N-terminal domain of ligase-like"/>
    <property type="match status" value="1"/>
</dbReference>
<evidence type="ECO:0000256" key="2">
    <source>
        <dbReference type="ARBA" id="ARBA00022598"/>
    </source>
</evidence>
<dbReference type="Pfam" id="PF00501">
    <property type="entry name" value="AMP-binding"/>
    <property type="match status" value="1"/>
</dbReference>
<dbReference type="NCBIfam" id="TIGR01923">
    <property type="entry name" value="menE"/>
    <property type="match status" value="1"/>
</dbReference>
<dbReference type="GO" id="GO:0005524">
    <property type="term" value="F:ATP binding"/>
    <property type="evidence" value="ECO:0007669"/>
    <property type="project" value="UniProtKB-KW"/>
</dbReference>
<dbReference type="InterPro" id="IPR042099">
    <property type="entry name" value="ANL_N_sf"/>
</dbReference>
<dbReference type="GO" id="GO:0006631">
    <property type="term" value="P:fatty acid metabolic process"/>
    <property type="evidence" value="ECO:0007669"/>
    <property type="project" value="TreeGrafter"/>
</dbReference>
<dbReference type="GO" id="GO:0008756">
    <property type="term" value="F:o-succinylbenzoate-CoA ligase activity"/>
    <property type="evidence" value="ECO:0007669"/>
    <property type="project" value="UniProtKB-EC"/>
</dbReference>
<reference evidence="7 8" key="1">
    <citation type="submission" date="2020-08" db="EMBL/GenBank/DDBJ databases">
        <title>Genomic Encyclopedia of Type Strains, Phase IV (KMG-IV): sequencing the most valuable type-strain genomes for metagenomic binning, comparative biology and taxonomic classification.</title>
        <authorList>
            <person name="Goeker M."/>
        </authorList>
    </citation>
    <scope>NUCLEOTIDE SEQUENCE [LARGE SCALE GENOMIC DNA]</scope>
    <source>
        <strain evidence="7 8">DSM 14925</strain>
    </source>
</reference>
<evidence type="ECO:0000259" key="5">
    <source>
        <dbReference type="Pfam" id="PF00501"/>
    </source>
</evidence>
<feature type="domain" description="AMP-dependent synthetase/ligase" evidence="5">
    <location>
        <begin position="6"/>
        <end position="317"/>
    </location>
</feature>
<evidence type="ECO:0000256" key="3">
    <source>
        <dbReference type="ARBA" id="ARBA00022741"/>
    </source>
</evidence>
<evidence type="ECO:0000259" key="6">
    <source>
        <dbReference type="Pfam" id="PF13193"/>
    </source>
</evidence>
<dbReference type="Gene3D" id="3.30.300.30">
    <property type="match status" value="1"/>
</dbReference>
<dbReference type="PANTHER" id="PTHR43201:SF32">
    <property type="entry name" value="2-SUCCINYLBENZOATE--COA LIGASE, CHLOROPLASTIC_PEROXISOMAL"/>
    <property type="match status" value="1"/>
</dbReference>
<dbReference type="Pfam" id="PF13193">
    <property type="entry name" value="AMP-binding_C"/>
    <property type="match status" value="1"/>
</dbReference>
<name>A0A841C005_9LACT</name>
<dbReference type="EMBL" id="JACHHV010000001">
    <property type="protein sequence ID" value="MBB5887216.1"/>
    <property type="molecule type" value="Genomic_DNA"/>
</dbReference>
<feature type="domain" description="AMP-binding enzyme C-terminal" evidence="6">
    <location>
        <begin position="361"/>
        <end position="432"/>
    </location>
</feature>
<evidence type="ECO:0000256" key="1">
    <source>
        <dbReference type="ARBA" id="ARBA00022428"/>
    </source>
</evidence>
<keyword evidence="4" id="KW-0067">ATP-binding</keyword>